<gene>
    <name evidence="1" type="ORF">NCTC11532_00018</name>
</gene>
<dbReference type="RefSeq" id="WP_174888854.1">
    <property type="nucleotide sequence ID" value="NZ_CAAAIS010000018.1"/>
</dbReference>
<reference evidence="1 2" key="1">
    <citation type="submission" date="2018-06" db="EMBL/GenBank/DDBJ databases">
        <authorList>
            <consortium name="Pathogen Informatics"/>
            <person name="Doyle S."/>
        </authorList>
    </citation>
    <scope>NUCLEOTIDE SEQUENCE [LARGE SCALE GENOMIC DNA]</scope>
    <source>
        <strain evidence="1 2">NCTC11532</strain>
    </source>
</reference>
<accession>A0A378LMG6</accession>
<evidence type="ECO:0000313" key="1">
    <source>
        <dbReference type="EMBL" id="STY27857.1"/>
    </source>
</evidence>
<dbReference type="EMBL" id="UGPB01000001">
    <property type="protein sequence ID" value="STY27857.1"/>
    <property type="molecule type" value="Genomic_DNA"/>
</dbReference>
<organism evidence="1 2">
    <name type="scientific">Legionella wadsworthii</name>
    <dbReference type="NCBI Taxonomy" id="28088"/>
    <lineage>
        <taxon>Bacteria</taxon>
        <taxon>Pseudomonadati</taxon>
        <taxon>Pseudomonadota</taxon>
        <taxon>Gammaproteobacteria</taxon>
        <taxon>Legionellales</taxon>
        <taxon>Legionellaceae</taxon>
        <taxon>Legionella</taxon>
    </lineage>
</organism>
<dbReference type="STRING" id="1122170.GCA_000701265_01574"/>
<protein>
    <submittedName>
        <fullName evidence="1">Uncharacterized protein</fullName>
    </submittedName>
</protein>
<dbReference type="AlphaFoldDB" id="A0A378LMG6"/>
<evidence type="ECO:0000313" key="2">
    <source>
        <dbReference type="Proteomes" id="UP000255297"/>
    </source>
</evidence>
<proteinExistence type="predicted"/>
<dbReference type="Proteomes" id="UP000255297">
    <property type="component" value="Unassembled WGS sequence"/>
</dbReference>
<sequence length="365" mass="41185">MTKEEIMQGTGLSEADLKALFLFEKLVQKSKPAPNIMEEDKKNLVSFLEKSIGNMDLNKQLLELGKLDEQDTGIGFLVIHTLRNLTFKTRHWHSASAEKSSQTTLPQVGIRSDLATLARDLEVFEDSGLIKQSPLLTQLEGDAHKALKEGFAKGVDISSQVIFFEIKATKGEHMFLHKPYQKDDFVLSEFLYNDEYKIRLDKLIENDAIKSLFKKNLGDDWLPQLEKKFAIIQRTIHDAQLIGPIHHGLIHQNAEAQEQFLAEDKSPATLICSPFIGLCTMATIKELNEQLRRELKDKGVKDIPSTLLQLPISDKLEALAPEHFIDVLDKCHAIERIPGQATVTMKERLSDTKGEGDEDHPSNQP</sequence>
<name>A0A378LMG6_9GAMM</name>
<keyword evidence="2" id="KW-1185">Reference proteome</keyword>